<evidence type="ECO:0000313" key="2">
    <source>
        <dbReference type="EMBL" id="MBW62685.1"/>
    </source>
</evidence>
<sequence length="80" mass="9081">MGFRGLEGRAWLVFGGLAFVFHFCDCSFCETATCLRAFVRPFVPSAARAMELLIRFGVVVGDGMCKRQRPPWVKRHSRAR</sequence>
<feature type="signal peptide" evidence="1">
    <location>
        <begin position="1"/>
        <end position="26"/>
    </location>
</feature>
<dbReference type="AlphaFoldDB" id="A0A2M4CBT7"/>
<proteinExistence type="predicted"/>
<accession>A0A2M4CBT7</accession>
<feature type="chain" id="PRO_5014779235" evidence="1">
    <location>
        <begin position="27"/>
        <end position="80"/>
    </location>
</feature>
<name>A0A2M4CBT7_9DIPT</name>
<dbReference type="EMBL" id="GGFJ01013544">
    <property type="protein sequence ID" value="MBW62685.1"/>
    <property type="molecule type" value="Transcribed_RNA"/>
</dbReference>
<reference evidence="2" key="1">
    <citation type="submission" date="2018-01" db="EMBL/GenBank/DDBJ databases">
        <title>An insight into the sialome of Amazonian anophelines.</title>
        <authorList>
            <person name="Ribeiro J.M."/>
            <person name="Scarpassa V."/>
            <person name="Calvo E."/>
        </authorList>
    </citation>
    <scope>NUCLEOTIDE SEQUENCE</scope>
    <source>
        <tissue evidence="2">Salivary glands</tissue>
    </source>
</reference>
<organism evidence="2">
    <name type="scientific">Anopheles marajoara</name>
    <dbReference type="NCBI Taxonomy" id="58244"/>
    <lineage>
        <taxon>Eukaryota</taxon>
        <taxon>Metazoa</taxon>
        <taxon>Ecdysozoa</taxon>
        <taxon>Arthropoda</taxon>
        <taxon>Hexapoda</taxon>
        <taxon>Insecta</taxon>
        <taxon>Pterygota</taxon>
        <taxon>Neoptera</taxon>
        <taxon>Endopterygota</taxon>
        <taxon>Diptera</taxon>
        <taxon>Nematocera</taxon>
        <taxon>Culicoidea</taxon>
        <taxon>Culicidae</taxon>
        <taxon>Anophelinae</taxon>
        <taxon>Anopheles</taxon>
    </lineage>
</organism>
<keyword evidence="1" id="KW-0732">Signal</keyword>
<protein>
    <submittedName>
        <fullName evidence="2">Putative secreted protein</fullName>
    </submittedName>
</protein>
<evidence type="ECO:0000256" key="1">
    <source>
        <dbReference type="SAM" id="SignalP"/>
    </source>
</evidence>